<accession>A0A098Y5C4</accession>
<dbReference type="SUPFAM" id="SSF52402">
    <property type="entry name" value="Adenine nucleotide alpha hydrolases-like"/>
    <property type="match status" value="1"/>
</dbReference>
<reference evidence="3 4" key="1">
    <citation type="submission" date="2014-07" db="EMBL/GenBank/DDBJ databases">
        <title>Biosystematic studies on Modestobacter strains isolated from extreme hyper-arid desert soil and from historic building.</title>
        <authorList>
            <person name="Bukarasam K."/>
            <person name="Bull A."/>
            <person name="Girard G."/>
            <person name="van Wezel G."/>
            <person name="Goodfellow M."/>
        </authorList>
    </citation>
    <scope>NUCLEOTIDE SEQUENCE [LARGE SCALE GENOMIC DNA]</scope>
    <source>
        <strain evidence="3 4">KNN45-2b</strain>
    </source>
</reference>
<dbReference type="PANTHER" id="PTHR46268:SF6">
    <property type="entry name" value="UNIVERSAL STRESS PROTEIN UP12"/>
    <property type="match status" value="1"/>
</dbReference>
<dbReference type="Proteomes" id="UP000029713">
    <property type="component" value="Unassembled WGS sequence"/>
</dbReference>
<dbReference type="CDD" id="cd00293">
    <property type="entry name" value="USP-like"/>
    <property type="match status" value="1"/>
</dbReference>
<dbReference type="RefSeq" id="WP_036339656.1">
    <property type="nucleotide sequence ID" value="NZ_JPMX01000111.1"/>
</dbReference>
<sequence length="150" mass="15659">MTAAGQFERGTDGPRVILVGVDGSPTSLRAAAYAAGLARRQRSRLVAVYVGEPPSMVGWVPEAQAVAQDAAAQVGEELRRELQSAAEDLGIAVELRTAQGDPVTELSRIADELPADAVLVGASEQAGHRVIGSVAVRLVRVGRWPVTVVP</sequence>
<dbReference type="Gene3D" id="3.40.50.620">
    <property type="entry name" value="HUPs"/>
    <property type="match status" value="1"/>
</dbReference>
<dbReference type="STRING" id="1522368.IN07_21025"/>
<proteinExistence type="inferred from homology"/>
<dbReference type="AlphaFoldDB" id="A0A098Y5C4"/>
<name>A0A098Y5C4_9ACTN</name>
<comment type="similarity">
    <text evidence="1">Belongs to the universal stress protein A family.</text>
</comment>
<organism evidence="3 4">
    <name type="scientific">Modestobacter caceresii</name>
    <dbReference type="NCBI Taxonomy" id="1522368"/>
    <lineage>
        <taxon>Bacteria</taxon>
        <taxon>Bacillati</taxon>
        <taxon>Actinomycetota</taxon>
        <taxon>Actinomycetes</taxon>
        <taxon>Geodermatophilales</taxon>
        <taxon>Geodermatophilaceae</taxon>
        <taxon>Modestobacter</taxon>
    </lineage>
</organism>
<evidence type="ECO:0000313" key="4">
    <source>
        <dbReference type="Proteomes" id="UP000029713"/>
    </source>
</evidence>
<comment type="caution">
    <text evidence="3">The sequence shown here is derived from an EMBL/GenBank/DDBJ whole genome shotgun (WGS) entry which is preliminary data.</text>
</comment>
<keyword evidence="4" id="KW-1185">Reference proteome</keyword>
<dbReference type="InterPro" id="IPR006015">
    <property type="entry name" value="Universal_stress_UspA"/>
</dbReference>
<dbReference type="InterPro" id="IPR014729">
    <property type="entry name" value="Rossmann-like_a/b/a_fold"/>
</dbReference>
<gene>
    <name evidence="3" type="ORF">IN07_21025</name>
</gene>
<dbReference type="EMBL" id="JPMX01000111">
    <property type="protein sequence ID" value="KGH44876.1"/>
    <property type="molecule type" value="Genomic_DNA"/>
</dbReference>
<dbReference type="PANTHER" id="PTHR46268">
    <property type="entry name" value="STRESS RESPONSE PROTEIN NHAX"/>
    <property type="match status" value="1"/>
</dbReference>
<dbReference type="OrthoDB" id="4553288at2"/>
<dbReference type="PRINTS" id="PR01438">
    <property type="entry name" value="UNVRSLSTRESS"/>
</dbReference>
<protein>
    <submittedName>
        <fullName evidence="3">Universal stress protein UspA</fullName>
    </submittedName>
</protein>
<evidence type="ECO:0000313" key="3">
    <source>
        <dbReference type="EMBL" id="KGH44876.1"/>
    </source>
</evidence>
<evidence type="ECO:0000259" key="2">
    <source>
        <dbReference type="Pfam" id="PF00582"/>
    </source>
</evidence>
<dbReference type="InterPro" id="IPR006016">
    <property type="entry name" value="UspA"/>
</dbReference>
<dbReference type="Pfam" id="PF00582">
    <property type="entry name" value="Usp"/>
    <property type="match status" value="1"/>
</dbReference>
<feature type="domain" description="UspA" evidence="2">
    <location>
        <begin position="15"/>
        <end position="150"/>
    </location>
</feature>
<evidence type="ECO:0000256" key="1">
    <source>
        <dbReference type="ARBA" id="ARBA00008791"/>
    </source>
</evidence>